<comment type="subcellular location">
    <subcellularLocation>
        <location evidence="8">Endomembrane system</location>
        <topology evidence="8">Single-pass type IV membrane protein</topology>
    </subcellularLocation>
</comment>
<feature type="domain" description="V-SNARE coiled-coil homology" evidence="12">
    <location>
        <begin position="91"/>
        <end position="179"/>
    </location>
</feature>
<dbReference type="CDD" id="cd15843">
    <property type="entry name" value="R-SNARE"/>
    <property type="match status" value="1"/>
</dbReference>
<sequence>MEDIIVNHDDLIIEKHSINDSELFAYCVVAVEAAGRQIPIAFLERVNEDFVKRYGGGKAMTATANSLNKEFGSKLKEHMKYCVEHPEEISKLAKVKAQVSEVKGVMMENIEKVLDRGEKIELLVDKTENLRSQPCAYNGENGRKNRRSTKERNTPSFFYLQAQDFRQQGTKMRRKMWYQNMKIKLIVLAIVLALILIIILSVCGGFNC</sequence>
<dbReference type="GO" id="GO:0016192">
    <property type="term" value="P:vesicle-mediated transport"/>
    <property type="evidence" value="ECO:0007669"/>
    <property type="project" value="InterPro"/>
</dbReference>
<proteinExistence type="inferred from homology"/>
<evidence type="ECO:0000256" key="1">
    <source>
        <dbReference type="ARBA" id="ARBA00008025"/>
    </source>
</evidence>
<keyword evidence="6 10" id="KW-0472">Membrane</keyword>
<dbReference type="PRINTS" id="PR00219">
    <property type="entry name" value="SYNAPTOBREVN"/>
</dbReference>
<accession>A0A5D3DW92</accession>
<dbReference type="GO" id="GO:0016020">
    <property type="term" value="C:membrane"/>
    <property type="evidence" value="ECO:0007669"/>
    <property type="project" value="InterPro"/>
</dbReference>
<evidence type="ECO:0000259" key="11">
    <source>
        <dbReference type="PROSITE" id="PS50859"/>
    </source>
</evidence>
<keyword evidence="9" id="KW-0175">Coiled coil</keyword>
<dbReference type="GO" id="GO:0012505">
    <property type="term" value="C:endomembrane system"/>
    <property type="evidence" value="ECO:0007669"/>
    <property type="project" value="UniProtKB-SubCell"/>
</dbReference>
<dbReference type="Pfam" id="PF00957">
    <property type="entry name" value="Synaptobrevin"/>
    <property type="match status" value="2"/>
</dbReference>
<dbReference type="Pfam" id="PF13774">
    <property type="entry name" value="Longin"/>
    <property type="match status" value="1"/>
</dbReference>
<comment type="caution">
    <text evidence="13">The sequence shown here is derived from an EMBL/GenBank/DDBJ whole genome shotgun (WGS) entry which is preliminary data.</text>
</comment>
<protein>
    <submittedName>
        <fullName evidence="13">Putative vesicle-associated membrane protein 726</fullName>
    </submittedName>
</protein>
<dbReference type="PANTHER" id="PTHR21136">
    <property type="entry name" value="SNARE PROTEINS"/>
    <property type="match status" value="1"/>
</dbReference>
<dbReference type="InterPro" id="IPR051097">
    <property type="entry name" value="Synaptobrevin-like_transport"/>
</dbReference>
<comment type="function">
    <text evidence="7">Involved in the targeting and/or fusion of transport vesicles to their target membrane.</text>
</comment>
<evidence type="ECO:0000256" key="6">
    <source>
        <dbReference type="ARBA" id="ARBA00023136"/>
    </source>
</evidence>
<dbReference type="FunFam" id="1.20.5.110:FF:000109">
    <property type="entry name" value="Vesicle-associated membrane protein 722"/>
    <property type="match status" value="1"/>
</dbReference>
<evidence type="ECO:0000313" key="14">
    <source>
        <dbReference type="Proteomes" id="UP000321947"/>
    </source>
</evidence>
<feature type="transmembrane region" description="Helical" evidence="10">
    <location>
        <begin position="183"/>
        <end position="207"/>
    </location>
</feature>
<evidence type="ECO:0000256" key="5">
    <source>
        <dbReference type="ARBA" id="ARBA00022989"/>
    </source>
</evidence>
<dbReference type="PROSITE" id="PS50859">
    <property type="entry name" value="LONGIN"/>
    <property type="match status" value="1"/>
</dbReference>
<evidence type="ECO:0000256" key="4">
    <source>
        <dbReference type="ARBA" id="ARBA00022927"/>
    </source>
</evidence>
<dbReference type="InterPro" id="IPR011012">
    <property type="entry name" value="Longin-like_dom_sf"/>
</dbReference>
<dbReference type="AlphaFoldDB" id="A0A5D3DW92"/>
<dbReference type="EMBL" id="SSTD01002518">
    <property type="protein sequence ID" value="TYK27782.1"/>
    <property type="molecule type" value="Genomic_DNA"/>
</dbReference>
<evidence type="ECO:0000256" key="8">
    <source>
        <dbReference type="ARBA" id="ARBA00046280"/>
    </source>
</evidence>
<keyword evidence="5 10" id="KW-1133">Transmembrane helix</keyword>
<dbReference type="PANTHER" id="PTHR21136:SF176">
    <property type="entry name" value="VESICLE-ASSOCIATED MEMBRANE PROTEIN 721"/>
    <property type="match status" value="1"/>
</dbReference>
<evidence type="ECO:0000256" key="7">
    <source>
        <dbReference type="ARBA" id="ARBA00037493"/>
    </source>
</evidence>
<evidence type="ECO:0000256" key="9">
    <source>
        <dbReference type="PROSITE-ProRule" id="PRU00290"/>
    </source>
</evidence>
<evidence type="ECO:0000313" key="13">
    <source>
        <dbReference type="EMBL" id="TYK27782.1"/>
    </source>
</evidence>
<dbReference type="SUPFAM" id="SSF58038">
    <property type="entry name" value="SNARE fusion complex"/>
    <property type="match status" value="1"/>
</dbReference>
<gene>
    <name evidence="13" type="ORF">E5676_scaffold1142G00510</name>
</gene>
<evidence type="ECO:0000256" key="3">
    <source>
        <dbReference type="ARBA" id="ARBA00022692"/>
    </source>
</evidence>
<dbReference type="InterPro" id="IPR042855">
    <property type="entry name" value="V_SNARE_CC"/>
</dbReference>
<dbReference type="InterPro" id="IPR010908">
    <property type="entry name" value="Longin_dom"/>
</dbReference>
<reference evidence="13 14" key="1">
    <citation type="submission" date="2019-08" db="EMBL/GenBank/DDBJ databases">
        <title>Draft genome sequences of two oriental melons (Cucumis melo L. var makuwa).</title>
        <authorList>
            <person name="Kwon S.-Y."/>
        </authorList>
    </citation>
    <scope>NUCLEOTIDE SEQUENCE [LARGE SCALE GENOMIC DNA]</scope>
    <source>
        <strain evidence="14">cv. Chang Bougi</strain>
        <tissue evidence="13">Leaf</tissue>
    </source>
</reference>
<name>A0A5D3DW92_CUCMM</name>
<evidence type="ECO:0000256" key="10">
    <source>
        <dbReference type="SAM" id="Phobius"/>
    </source>
</evidence>
<comment type="similarity">
    <text evidence="1">Belongs to the synaptobrevin family.</text>
</comment>
<dbReference type="Proteomes" id="UP000321947">
    <property type="component" value="Unassembled WGS sequence"/>
</dbReference>
<dbReference type="InterPro" id="IPR001388">
    <property type="entry name" value="Synaptobrevin-like"/>
</dbReference>
<evidence type="ECO:0000259" key="12">
    <source>
        <dbReference type="PROSITE" id="PS50892"/>
    </source>
</evidence>
<keyword evidence="4" id="KW-0653">Protein transport</keyword>
<dbReference type="SUPFAM" id="SSF64356">
    <property type="entry name" value="SNARE-like"/>
    <property type="match status" value="1"/>
</dbReference>
<dbReference type="GO" id="GO:0015031">
    <property type="term" value="P:protein transport"/>
    <property type="evidence" value="ECO:0007669"/>
    <property type="project" value="UniProtKB-KW"/>
</dbReference>
<evidence type="ECO:0000256" key="2">
    <source>
        <dbReference type="ARBA" id="ARBA00022448"/>
    </source>
</evidence>
<organism evidence="13 14">
    <name type="scientific">Cucumis melo var. makuwa</name>
    <name type="common">Oriental melon</name>
    <dbReference type="NCBI Taxonomy" id="1194695"/>
    <lineage>
        <taxon>Eukaryota</taxon>
        <taxon>Viridiplantae</taxon>
        <taxon>Streptophyta</taxon>
        <taxon>Embryophyta</taxon>
        <taxon>Tracheophyta</taxon>
        <taxon>Spermatophyta</taxon>
        <taxon>Magnoliopsida</taxon>
        <taxon>eudicotyledons</taxon>
        <taxon>Gunneridae</taxon>
        <taxon>Pentapetalae</taxon>
        <taxon>rosids</taxon>
        <taxon>fabids</taxon>
        <taxon>Cucurbitales</taxon>
        <taxon>Cucurbitaceae</taxon>
        <taxon>Benincaseae</taxon>
        <taxon>Cucumis</taxon>
    </lineage>
</organism>
<dbReference type="PROSITE" id="PS50892">
    <property type="entry name" value="V_SNARE"/>
    <property type="match status" value="1"/>
</dbReference>
<dbReference type="GO" id="GO:0005737">
    <property type="term" value="C:cytoplasm"/>
    <property type="evidence" value="ECO:0007669"/>
    <property type="project" value="UniProtKB-ARBA"/>
</dbReference>
<dbReference type="PROSITE" id="PS00417">
    <property type="entry name" value="SYNAPTOBREVIN"/>
    <property type="match status" value="1"/>
</dbReference>
<keyword evidence="2" id="KW-0813">Transport</keyword>
<feature type="domain" description="Longin" evidence="11">
    <location>
        <begin position="16"/>
        <end position="75"/>
    </location>
</feature>
<dbReference type="Gene3D" id="1.20.5.110">
    <property type="match status" value="1"/>
</dbReference>
<dbReference type="Gene3D" id="3.30.450.50">
    <property type="entry name" value="Longin domain"/>
    <property type="match status" value="1"/>
</dbReference>
<dbReference type="CDD" id="cd14824">
    <property type="entry name" value="Longin"/>
    <property type="match status" value="1"/>
</dbReference>
<keyword evidence="3 10" id="KW-0812">Transmembrane</keyword>